<keyword evidence="7" id="KW-0963">Cytoplasm</keyword>
<dbReference type="CDD" id="cd00464">
    <property type="entry name" value="SK"/>
    <property type="match status" value="1"/>
</dbReference>
<evidence type="ECO:0000313" key="9">
    <source>
        <dbReference type="Proteomes" id="UP000318626"/>
    </source>
</evidence>
<dbReference type="Pfam" id="PF01202">
    <property type="entry name" value="SKI"/>
    <property type="match status" value="1"/>
</dbReference>
<dbReference type="UniPathway" id="UPA00053">
    <property type="reaction ID" value="UER00088"/>
</dbReference>
<keyword evidence="7" id="KW-0479">Metal-binding</keyword>
<evidence type="ECO:0000256" key="2">
    <source>
        <dbReference type="ARBA" id="ARBA00022679"/>
    </source>
</evidence>
<dbReference type="PANTHER" id="PTHR21087:SF16">
    <property type="entry name" value="SHIKIMATE KINASE 1, CHLOROPLASTIC"/>
    <property type="match status" value="1"/>
</dbReference>
<dbReference type="GO" id="GO:0008652">
    <property type="term" value="P:amino acid biosynthetic process"/>
    <property type="evidence" value="ECO:0007669"/>
    <property type="project" value="UniProtKB-KW"/>
</dbReference>
<dbReference type="GO" id="GO:0009423">
    <property type="term" value="P:chorismate biosynthetic process"/>
    <property type="evidence" value="ECO:0007669"/>
    <property type="project" value="UniProtKB-UniRule"/>
</dbReference>
<evidence type="ECO:0000256" key="4">
    <source>
        <dbReference type="ARBA" id="ARBA00022777"/>
    </source>
</evidence>
<dbReference type="EMBL" id="CP036289">
    <property type="protein sequence ID" value="QDU75923.1"/>
    <property type="molecule type" value="Genomic_DNA"/>
</dbReference>
<evidence type="ECO:0000256" key="1">
    <source>
        <dbReference type="ARBA" id="ARBA00022605"/>
    </source>
</evidence>
<dbReference type="PANTHER" id="PTHR21087">
    <property type="entry name" value="SHIKIMATE KINASE"/>
    <property type="match status" value="1"/>
</dbReference>
<comment type="function">
    <text evidence="7">Catalyzes the specific phosphorylation of the 3-hydroxyl group of shikimic acid using ATP as a cosubstrate.</text>
</comment>
<dbReference type="SUPFAM" id="SSF52540">
    <property type="entry name" value="P-loop containing nucleoside triphosphate hydrolases"/>
    <property type="match status" value="1"/>
</dbReference>
<dbReference type="InterPro" id="IPR031322">
    <property type="entry name" value="Shikimate/glucono_kinase"/>
</dbReference>
<protein>
    <recommendedName>
        <fullName evidence="7">Shikimate kinase</fullName>
        <shortName evidence="7">SK</shortName>
        <ecNumber evidence="7">2.7.1.71</ecNumber>
    </recommendedName>
</protein>
<gene>
    <name evidence="7 8" type="primary">aroK</name>
    <name evidence="8" type="ORF">Pan97_29670</name>
</gene>
<dbReference type="InterPro" id="IPR000623">
    <property type="entry name" value="Shikimate_kinase/TSH1"/>
</dbReference>
<dbReference type="InterPro" id="IPR027417">
    <property type="entry name" value="P-loop_NTPase"/>
</dbReference>
<reference evidence="9" key="1">
    <citation type="submission" date="2019-02" db="EMBL/GenBank/DDBJ databases">
        <title>Deep-cultivation of Planctomycetes and their phenomic and genomic characterization uncovers novel biology.</title>
        <authorList>
            <person name="Wiegand S."/>
            <person name="Jogler M."/>
            <person name="Boedeker C."/>
            <person name="Pinto D."/>
            <person name="Vollmers J."/>
            <person name="Rivas-Marin E."/>
            <person name="Kohn T."/>
            <person name="Peeters S.H."/>
            <person name="Heuer A."/>
            <person name="Rast P."/>
            <person name="Oberbeckmann S."/>
            <person name="Bunk B."/>
            <person name="Jeske O."/>
            <person name="Meyerdierks A."/>
            <person name="Storesund J.E."/>
            <person name="Kallscheuer N."/>
            <person name="Luecker S."/>
            <person name="Lage O.M."/>
            <person name="Pohl T."/>
            <person name="Merkel B.J."/>
            <person name="Hornburger P."/>
            <person name="Mueller R.-W."/>
            <person name="Bruemmer F."/>
            <person name="Labrenz M."/>
            <person name="Spormann A.M."/>
            <person name="Op den Camp H."/>
            <person name="Overmann J."/>
            <person name="Amann R."/>
            <person name="Jetten M.S.M."/>
            <person name="Mascher T."/>
            <person name="Medema M.H."/>
            <person name="Devos D.P."/>
            <person name="Kaster A.-K."/>
            <person name="Ovreas L."/>
            <person name="Rohde M."/>
            <person name="Galperin M.Y."/>
            <person name="Jogler C."/>
        </authorList>
    </citation>
    <scope>NUCLEOTIDE SEQUENCE [LARGE SCALE GENOMIC DNA]</scope>
    <source>
        <strain evidence="9">Pan97</strain>
    </source>
</reference>
<evidence type="ECO:0000256" key="6">
    <source>
        <dbReference type="ARBA" id="ARBA00023141"/>
    </source>
</evidence>
<dbReference type="Gene3D" id="3.40.50.300">
    <property type="entry name" value="P-loop containing nucleotide triphosphate hydrolases"/>
    <property type="match status" value="1"/>
</dbReference>
<keyword evidence="7" id="KW-0460">Magnesium</keyword>
<dbReference type="OrthoDB" id="9800332at2"/>
<keyword evidence="4 7" id="KW-0418">Kinase</keyword>
<dbReference type="EC" id="2.7.1.71" evidence="7"/>
<dbReference type="GO" id="GO:0005829">
    <property type="term" value="C:cytosol"/>
    <property type="evidence" value="ECO:0007669"/>
    <property type="project" value="TreeGrafter"/>
</dbReference>
<dbReference type="KEGG" id="bvo:Pan97_29670"/>
<dbReference type="AlphaFoldDB" id="A0A518C9L7"/>
<accession>A0A518C9L7</accession>
<keyword evidence="2 7" id="KW-0808">Transferase</keyword>
<evidence type="ECO:0000313" key="8">
    <source>
        <dbReference type="EMBL" id="QDU75923.1"/>
    </source>
</evidence>
<feature type="binding site" evidence="7">
    <location>
        <position position="121"/>
    </location>
    <ligand>
        <name>ATP</name>
        <dbReference type="ChEBI" id="CHEBI:30616"/>
    </ligand>
</feature>
<dbReference type="HAMAP" id="MF_00109">
    <property type="entry name" value="Shikimate_kinase"/>
    <property type="match status" value="1"/>
</dbReference>
<dbReference type="GO" id="GO:0000287">
    <property type="term" value="F:magnesium ion binding"/>
    <property type="evidence" value="ECO:0007669"/>
    <property type="project" value="UniProtKB-UniRule"/>
</dbReference>
<comment type="pathway">
    <text evidence="7">Metabolic intermediate biosynthesis; chorismate biosynthesis; chorismate from D-erythrose 4-phosphate and phosphoenolpyruvate: step 5/7.</text>
</comment>
<feature type="binding site" evidence="7">
    <location>
        <position position="38"/>
    </location>
    <ligand>
        <name>substrate</name>
    </ligand>
</feature>
<proteinExistence type="inferred from homology"/>
<evidence type="ECO:0000256" key="7">
    <source>
        <dbReference type="HAMAP-Rule" id="MF_00109"/>
    </source>
</evidence>
<comment type="cofactor">
    <cofactor evidence="7">
        <name>Mg(2+)</name>
        <dbReference type="ChEBI" id="CHEBI:18420"/>
    </cofactor>
    <text evidence="7">Binds 1 Mg(2+) ion per subunit.</text>
</comment>
<keyword evidence="1 7" id="KW-0028">Amino-acid biosynthesis</keyword>
<feature type="binding site" evidence="7">
    <location>
        <position position="138"/>
    </location>
    <ligand>
        <name>substrate</name>
    </ligand>
</feature>
<sequence>MTVEAGTNVTLIGMPGSGKSTIGVVLAKRINLQFVDTDLIIQTSQQRTLQQIMDAEGFDRFCQIEENAVLSLEVDHHVIATGGSVCYGAEGMAHLKRLGRIVFLKTSLQTLEQRLSNMATRGIALKPGQSLEHLLNERNELYEKYAEITIECDGLNVERISERIEAALSRAVRPTSE</sequence>
<comment type="similarity">
    <text evidence="7">Belongs to the shikimate kinase family.</text>
</comment>
<keyword evidence="5 7" id="KW-0067">ATP-binding</keyword>
<feature type="binding site" evidence="7">
    <location>
        <begin position="16"/>
        <end position="21"/>
    </location>
    <ligand>
        <name>ATP</name>
        <dbReference type="ChEBI" id="CHEBI:30616"/>
    </ligand>
</feature>
<comment type="caution">
    <text evidence="7">Lacks conserved residue(s) required for the propagation of feature annotation.</text>
</comment>
<feature type="binding site" evidence="7">
    <location>
        <position position="20"/>
    </location>
    <ligand>
        <name>Mg(2+)</name>
        <dbReference type="ChEBI" id="CHEBI:18420"/>
    </ligand>
</feature>
<evidence type="ECO:0000256" key="5">
    <source>
        <dbReference type="ARBA" id="ARBA00022840"/>
    </source>
</evidence>
<comment type="subcellular location">
    <subcellularLocation>
        <location evidence="7">Cytoplasm</location>
    </subcellularLocation>
</comment>
<dbReference type="PRINTS" id="PR01100">
    <property type="entry name" value="SHIKIMTKNASE"/>
</dbReference>
<name>A0A518C9L7_9BACT</name>
<dbReference type="Proteomes" id="UP000318626">
    <property type="component" value="Chromosome"/>
</dbReference>
<dbReference type="GO" id="GO:0009073">
    <property type="term" value="P:aromatic amino acid family biosynthetic process"/>
    <property type="evidence" value="ECO:0007669"/>
    <property type="project" value="UniProtKB-KW"/>
</dbReference>
<keyword evidence="6 7" id="KW-0057">Aromatic amino acid biosynthesis</keyword>
<comment type="subunit">
    <text evidence="7">Monomer.</text>
</comment>
<dbReference type="GO" id="GO:0005524">
    <property type="term" value="F:ATP binding"/>
    <property type="evidence" value="ECO:0007669"/>
    <property type="project" value="UniProtKB-UniRule"/>
</dbReference>
<dbReference type="RefSeq" id="WP_144973645.1">
    <property type="nucleotide sequence ID" value="NZ_CP036289.1"/>
</dbReference>
<keyword evidence="9" id="KW-1185">Reference proteome</keyword>
<keyword evidence="3 7" id="KW-0547">Nucleotide-binding</keyword>
<evidence type="ECO:0000256" key="3">
    <source>
        <dbReference type="ARBA" id="ARBA00022741"/>
    </source>
</evidence>
<dbReference type="GO" id="GO:0004765">
    <property type="term" value="F:shikimate kinase activity"/>
    <property type="evidence" value="ECO:0007669"/>
    <property type="project" value="UniProtKB-UniRule"/>
</dbReference>
<organism evidence="8 9">
    <name type="scientific">Bremerella volcania</name>
    <dbReference type="NCBI Taxonomy" id="2527984"/>
    <lineage>
        <taxon>Bacteria</taxon>
        <taxon>Pseudomonadati</taxon>
        <taxon>Planctomycetota</taxon>
        <taxon>Planctomycetia</taxon>
        <taxon>Pirellulales</taxon>
        <taxon>Pirellulaceae</taxon>
        <taxon>Bremerella</taxon>
    </lineage>
</organism>
<comment type="catalytic activity">
    <reaction evidence="7">
        <text>shikimate + ATP = 3-phosphoshikimate + ADP + H(+)</text>
        <dbReference type="Rhea" id="RHEA:13121"/>
        <dbReference type="ChEBI" id="CHEBI:15378"/>
        <dbReference type="ChEBI" id="CHEBI:30616"/>
        <dbReference type="ChEBI" id="CHEBI:36208"/>
        <dbReference type="ChEBI" id="CHEBI:145989"/>
        <dbReference type="ChEBI" id="CHEBI:456216"/>
        <dbReference type="EC" id="2.7.1.71"/>
    </reaction>
</comment>
<feature type="binding site" evidence="7">
    <location>
        <position position="83"/>
    </location>
    <ligand>
        <name>substrate</name>
    </ligand>
</feature>